<proteinExistence type="inferred from homology"/>
<dbReference type="GO" id="GO:0019843">
    <property type="term" value="F:rRNA binding"/>
    <property type="evidence" value="ECO:0007669"/>
    <property type="project" value="UniProtKB-UniRule"/>
</dbReference>
<keyword evidence="3 5" id="KW-0687">Ribonucleoprotein</keyword>
<evidence type="ECO:0000256" key="1">
    <source>
        <dbReference type="ARBA" id="ARBA00010528"/>
    </source>
</evidence>
<keyword evidence="5" id="KW-0694">RNA-binding</keyword>
<dbReference type="AlphaFoldDB" id="A0A2M6YPR7"/>
<dbReference type="GO" id="GO:0003735">
    <property type="term" value="F:structural constituent of ribosome"/>
    <property type="evidence" value="ECO:0007669"/>
    <property type="project" value="InterPro"/>
</dbReference>
<evidence type="ECO:0000256" key="3">
    <source>
        <dbReference type="ARBA" id="ARBA00023274"/>
    </source>
</evidence>
<organism evidence="6 7">
    <name type="scientific">Candidatus Shapirobacteria bacterium CG07_land_8_20_14_0_80_39_12</name>
    <dbReference type="NCBI Taxonomy" id="1974480"/>
    <lineage>
        <taxon>Bacteria</taxon>
        <taxon>Candidatus Shapironibacteriota</taxon>
    </lineage>
</organism>
<evidence type="ECO:0000313" key="6">
    <source>
        <dbReference type="EMBL" id="PIU33131.1"/>
    </source>
</evidence>
<dbReference type="EMBL" id="PEXA01000051">
    <property type="protein sequence ID" value="PIU33131.1"/>
    <property type="molecule type" value="Genomic_DNA"/>
</dbReference>
<comment type="subunit">
    <text evidence="5">Part of the 50S ribosomal subunit.</text>
</comment>
<evidence type="ECO:0000256" key="4">
    <source>
        <dbReference type="ARBA" id="ARBA00035244"/>
    </source>
</evidence>
<gene>
    <name evidence="5" type="primary">rplD</name>
    <name evidence="6" type="ORF">COT04_01850</name>
</gene>
<dbReference type="PANTHER" id="PTHR10746:SF6">
    <property type="entry name" value="LARGE RIBOSOMAL SUBUNIT PROTEIN UL4M"/>
    <property type="match status" value="1"/>
</dbReference>
<sequence>MPKVDLYTLSGTKSGQMELPKEIFAAKINEPLMAQAVRVYLSNQRKAQAKVKSRGEIAKTTAKWFRQKGTGRARHGARSAPIFVGGGVAHGPTGEQNYQLKMPKKMKKQALFSALTSKFKTNEVLVIKDLAKIEPKTKKMKTILEKLAKDNKATIILSEKLENVARAARNLKGLNLSQANQLNPYEVLNGGQLIFMKEAVEKLKEKWI</sequence>
<comment type="function">
    <text evidence="5">Forms part of the polypeptide exit tunnel.</text>
</comment>
<name>A0A2M6YPR7_9BACT</name>
<comment type="function">
    <text evidence="5">One of the primary rRNA binding proteins, this protein initially binds near the 5'-end of the 23S rRNA. It is important during the early stages of 50S assembly. It makes multiple contacts with different domains of the 23S rRNA in the assembled 50S subunit and ribosome.</text>
</comment>
<evidence type="ECO:0000256" key="5">
    <source>
        <dbReference type="HAMAP-Rule" id="MF_01328"/>
    </source>
</evidence>
<comment type="caution">
    <text evidence="6">The sequence shown here is derived from an EMBL/GenBank/DDBJ whole genome shotgun (WGS) entry which is preliminary data.</text>
</comment>
<dbReference type="InterPro" id="IPR002136">
    <property type="entry name" value="Ribosomal_uL4"/>
</dbReference>
<dbReference type="GO" id="GO:1990904">
    <property type="term" value="C:ribonucleoprotein complex"/>
    <property type="evidence" value="ECO:0007669"/>
    <property type="project" value="UniProtKB-KW"/>
</dbReference>
<evidence type="ECO:0000313" key="7">
    <source>
        <dbReference type="Proteomes" id="UP000229559"/>
    </source>
</evidence>
<dbReference type="GO" id="GO:0006412">
    <property type="term" value="P:translation"/>
    <property type="evidence" value="ECO:0007669"/>
    <property type="project" value="UniProtKB-UniRule"/>
</dbReference>
<keyword evidence="5" id="KW-0699">rRNA-binding</keyword>
<protein>
    <recommendedName>
        <fullName evidence="4 5">Large ribosomal subunit protein uL4</fullName>
    </recommendedName>
</protein>
<reference evidence="7" key="1">
    <citation type="submission" date="2017-09" db="EMBL/GenBank/DDBJ databases">
        <title>Depth-based differentiation of microbial function through sediment-hosted aquifers and enrichment of novel symbionts in the deep terrestrial subsurface.</title>
        <authorList>
            <person name="Probst A.J."/>
            <person name="Ladd B."/>
            <person name="Jarett J.K."/>
            <person name="Geller-Mcgrath D.E."/>
            <person name="Sieber C.M.K."/>
            <person name="Emerson J.B."/>
            <person name="Anantharaman K."/>
            <person name="Thomas B.C."/>
            <person name="Malmstrom R."/>
            <person name="Stieglmeier M."/>
            <person name="Klingl A."/>
            <person name="Woyke T."/>
            <person name="Ryan C.M."/>
            <person name="Banfield J.F."/>
        </authorList>
    </citation>
    <scope>NUCLEOTIDE SEQUENCE [LARGE SCALE GENOMIC DNA]</scope>
</reference>
<dbReference type="NCBIfam" id="TIGR03953">
    <property type="entry name" value="rplD_bact"/>
    <property type="match status" value="1"/>
</dbReference>
<dbReference type="Proteomes" id="UP000229559">
    <property type="component" value="Unassembled WGS sequence"/>
</dbReference>
<dbReference type="HAMAP" id="MF_01328_B">
    <property type="entry name" value="Ribosomal_uL4_B"/>
    <property type="match status" value="1"/>
</dbReference>
<dbReference type="InterPro" id="IPR023574">
    <property type="entry name" value="Ribosomal_uL4_dom_sf"/>
</dbReference>
<dbReference type="GO" id="GO:0005840">
    <property type="term" value="C:ribosome"/>
    <property type="evidence" value="ECO:0007669"/>
    <property type="project" value="UniProtKB-KW"/>
</dbReference>
<comment type="similarity">
    <text evidence="1 5">Belongs to the universal ribosomal protein uL4 family.</text>
</comment>
<accession>A0A2M6YPR7</accession>
<dbReference type="Gene3D" id="3.40.1370.10">
    <property type="match status" value="1"/>
</dbReference>
<keyword evidence="2 5" id="KW-0689">Ribosomal protein</keyword>
<dbReference type="SUPFAM" id="SSF52166">
    <property type="entry name" value="Ribosomal protein L4"/>
    <property type="match status" value="1"/>
</dbReference>
<evidence type="ECO:0000256" key="2">
    <source>
        <dbReference type="ARBA" id="ARBA00022980"/>
    </source>
</evidence>
<dbReference type="Pfam" id="PF00573">
    <property type="entry name" value="Ribosomal_L4"/>
    <property type="match status" value="1"/>
</dbReference>
<dbReference type="InterPro" id="IPR013005">
    <property type="entry name" value="Ribosomal_uL4-like"/>
</dbReference>
<dbReference type="PANTHER" id="PTHR10746">
    <property type="entry name" value="50S RIBOSOMAL PROTEIN L4"/>
    <property type="match status" value="1"/>
</dbReference>